<dbReference type="Gene3D" id="3.40.50.2300">
    <property type="match status" value="2"/>
</dbReference>
<protein>
    <submittedName>
        <fullName evidence="5">Transcriptional regulator, LacI family</fullName>
    </submittedName>
</protein>
<dbReference type="Gene3D" id="1.10.260.40">
    <property type="entry name" value="lambda repressor-like DNA-binding domains"/>
    <property type="match status" value="1"/>
</dbReference>
<dbReference type="SUPFAM" id="SSF53822">
    <property type="entry name" value="Periplasmic binding protein-like I"/>
    <property type="match status" value="1"/>
</dbReference>
<keyword evidence="3" id="KW-0804">Transcription</keyword>
<dbReference type="PROSITE" id="PS50932">
    <property type="entry name" value="HTH_LACI_2"/>
    <property type="match status" value="1"/>
</dbReference>
<evidence type="ECO:0000259" key="4">
    <source>
        <dbReference type="PROSITE" id="PS50932"/>
    </source>
</evidence>
<dbReference type="STRING" id="364199.SAMN04489858_102262"/>
<dbReference type="AlphaFoldDB" id="A0A1I0AJE9"/>
<dbReference type="PRINTS" id="PR00036">
    <property type="entry name" value="HTHLACI"/>
</dbReference>
<feature type="domain" description="HTH lacI-type" evidence="4">
    <location>
        <begin position="8"/>
        <end position="62"/>
    </location>
</feature>
<evidence type="ECO:0000313" key="5">
    <source>
        <dbReference type="EMBL" id="SES94432.1"/>
    </source>
</evidence>
<dbReference type="SUPFAM" id="SSF47413">
    <property type="entry name" value="lambda repressor-like DNA-binding domains"/>
    <property type="match status" value="1"/>
</dbReference>
<proteinExistence type="predicted"/>
<dbReference type="RefSeq" id="WP_090732560.1">
    <property type="nucleotide sequence ID" value="NZ_FOHO01000002.1"/>
</dbReference>
<dbReference type="Pfam" id="PF13377">
    <property type="entry name" value="Peripla_BP_3"/>
    <property type="match status" value="1"/>
</dbReference>
<dbReference type="PANTHER" id="PTHR30146">
    <property type="entry name" value="LACI-RELATED TRANSCRIPTIONAL REPRESSOR"/>
    <property type="match status" value="1"/>
</dbReference>
<dbReference type="EMBL" id="FOHO01000002">
    <property type="protein sequence ID" value="SES94432.1"/>
    <property type="molecule type" value="Genomic_DNA"/>
</dbReference>
<sequence>MADGKKRANLRDVAAVAGVSVATVSRVLNTPTAVTEKTRERVQAAIDELRFVPSAAARAINSGRTRIVGALIPTLDNAIFARFLDAIESQLAPHQLSLIVATTNDDPEREAQKAQHLVDIGAEGLILSGITHSDALYRLIERVQMPAIATSYFDAGYRLPTIGYDNRAAAIMALRHLVDLGHRDIAVLHGPQGNNDRTRARIAGLKDAGLPARLSFHETELSIGGGSATAHDILTAGPAPSAILCLSDVLASGASFELRRASHDVPGRISLMGIDDLPGSSFLEPPLTTVRLPVRDMGDAAARALAEWVEQGRIPQPQELRPALVVRQSTGPARDR</sequence>
<dbReference type="InterPro" id="IPR010982">
    <property type="entry name" value="Lambda_DNA-bd_dom_sf"/>
</dbReference>
<dbReference type="InterPro" id="IPR028082">
    <property type="entry name" value="Peripla_BP_I"/>
</dbReference>
<dbReference type="InterPro" id="IPR046335">
    <property type="entry name" value="LacI/GalR-like_sensor"/>
</dbReference>
<dbReference type="SMART" id="SM00354">
    <property type="entry name" value="HTH_LACI"/>
    <property type="match status" value="1"/>
</dbReference>
<dbReference type="CDD" id="cd01392">
    <property type="entry name" value="HTH_LacI"/>
    <property type="match status" value="1"/>
</dbReference>
<dbReference type="GO" id="GO:0000976">
    <property type="term" value="F:transcription cis-regulatory region binding"/>
    <property type="evidence" value="ECO:0007669"/>
    <property type="project" value="TreeGrafter"/>
</dbReference>
<evidence type="ECO:0000256" key="1">
    <source>
        <dbReference type="ARBA" id="ARBA00023015"/>
    </source>
</evidence>
<accession>A0A1I0AJE9</accession>
<dbReference type="GO" id="GO:0003700">
    <property type="term" value="F:DNA-binding transcription factor activity"/>
    <property type="evidence" value="ECO:0007669"/>
    <property type="project" value="TreeGrafter"/>
</dbReference>
<dbReference type="PANTHER" id="PTHR30146:SF138">
    <property type="entry name" value="TRANSCRIPTIONAL REGULATORY PROTEIN"/>
    <property type="match status" value="1"/>
</dbReference>
<dbReference type="Pfam" id="PF00356">
    <property type="entry name" value="LacI"/>
    <property type="match status" value="1"/>
</dbReference>
<keyword evidence="6" id="KW-1185">Reference proteome</keyword>
<dbReference type="Proteomes" id="UP000199180">
    <property type="component" value="Unassembled WGS sequence"/>
</dbReference>
<gene>
    <name evidence="5" type="ORF">SAMN04489858_102262</name>
</gene>
<keyword evidence="1" id="KW-0805">Transcription regulation</keyword>
<dbReference type="OrthoDB" id="8433438at2"/>
<evidence type="ECO:0000256" key="3">
    <source>
        <dbReference type="ARBA" id="ARBA00023163"/>
    </source>
</evidence>
<dbReference type="PROSITE" id="PS00356">
    <property type="entry name" value="HTH_LACI_1"/>
    <property type="match status" value="1"/>
</dbReference>
<dbReference type="InterPro" id="IPR000843">
    <property type="entry name" value="HTH_LacI"/>
</dbReference>
<evidence type="ECO:0000256" key="2">
    <source>
        <dbReference type="ARBA" id="ARBA00023125"/>
    </source>
</evidence>
<keyword evidence="2" id="KW-0238">DNA-binding</keyword>
<evidence type="ECO:0000313" key="6">
    <source>
        <dbReference type="Proteomes" id="UP000199180"/>
    </source>
</evidence>
<organism evidence="5 6">
    <name type="scientific">Paracoccus homiensis</name>
    <dbReference type="NCBI Taxonomy" id="364199"/>
    <lineage>
        <taxon>Bacteria</taxon>
        <taxon>Pseudomonadati</taxon>
        <taxon>Pseudomonadota</taxon>
        <taxon>Alphaproteobacteria</taxon>
        <taxon>Rhodobacterales</taxon>
        <taxon>Paracoccaceae</taxon>
        <taxon>Paracoccus</taxon>
    </lineage>
</organism>
<reference evidence="5 6" key="1">
    <citation type="submission" date="2016-10" db="EMBL/GenBank/DDBJ databases">
        <authorList>
            <person name="de Groot N.N."/>
        </authorList>
    </citation>
    <scope>NUCLEOTIDE SEQUENCE [LARGE SCALE GENOMIC DNA]</scope>
    <source>
        <strain evidence="5 6">DSM 17862</strain>
    </source>
</reference>
<name>A0A1I0AJE9_9RHOB</name>